<dbReference type="InterPro" id="IPR008183">
    <property type="entry name" value="Aldose_1/G6P_1-epimerase"/>
</dbReference>
<comment type="pathway">
    <text evidence="2 8">Carbohydrate metabolism; hexose metabolism.</text>
</comment>
<accession>A0A9D2K258</accession>
<evidence type="ECO:0000256" key="4">
    <source>
        <dbReference type="ARBA" id="ARBA00013185"/>
    </source>
</evidence>
<dbReference type="Proteomes" id="UP000824116">
    <property type="component" value="Unassembled WGS sequence"/>
</dbReference>
<comment type="caution">
    <text evidence="12">The sequence shown here is derived from an EMBL/GenBank/DDBJ whole genome shotgun (WGS) entry which is preliminary data.</text>
</comment>
<dbReference type="InterPro" id="IPR014718">
    <property type="entry name" value="GH-type_carb-bd"/>
</dbReference>
<reference evidence="12" key="1">
    <citation type="journal article" date="2021" name="PeerJ">
        <title>Extensive microbial diversity within the chicken gut microbiome revealed by metagenomics and culture.</title>
        <authorList>
            <person name="Gilroy R."/>
            <person name="Ravi A."/>
            <person name="Getino M."/>
            <person name="Pursley I."/>
            <person name="Horton D.L."/>
            <person name="Alikhan N.F."/>
            <person name="Baker D."/>
            <person name="Gharbi K."/>
            <person name="Hall N."/>
            <person name="Watson M."/>
            <person name="Adriaenssens E.M."/>
            <person name="Foster-Nyarko E."/>
            <person name="Jarju S."/>
            <person name="Secka A."/>
            <person name="Antonio M."/>
            <person name="Oren A."/>
            <person name="Chaudhuri R.R."/>
            <person name="La Ragione R."/>
            <person name="Hildebrand F."/>
            <person name="Pallen M.J."/>
        </authorList>
    </citation>
    <scope>NUCLEOTIDE SEQUENCE</scope>
    <source>
        <strain evidence="12">CHK196-3914</strain>
    </source>
</reference>
<dbReference type="NCBIfam" id="NF008277">
    <property type="entry name" value="PRK11055.1"/>
    <property type="match status" value="1"/>
</dbReference>
<dbReference type="InterPro" id="IPR011013">
    <property type="entry name" value="Gal_mutarotase_sf_dom"/>
</dbReference>
<dbReference type="GO" id="GO:0033499">
    <property type="term" value="P:galactose catabolic process via UDP-galactose, Leloir pathway"/>
    <property type="evidence" value="ECO:0007669"/>
    <property type="project" value="TreeGrafter"/>
</dbReference>
<dbReference type="PANTHER" id="PTHR10091:SF0">
    <property type="entry name" value="GALACTOSE MUTAROTASE"/>
    <property type="match status" value="1"/>
</dbReference>
<evidence type="ECO:0000313" key="13">
    <source>
        <dbReference type="Proteomes" id="UP000824116"/>
    </source>
</evidence>
<evidence type="ECO:0000256" key="5">
    <source>
        <dbReference type="ARBA" id="ARBA00014165"/>
    </source>
</evidence>
<evidence type="ECO:0000256" key="1">
    <source>
        <dbReference type="ARBA" id="ARBA00001614"/>
    </source>
</evidence>
<dbReference type="GO" id="GO:0006006">
    <property type="term" value="P:glucose metabolic process"/>
    <property type="evidence" value="ECO:0007669"/>
    <property type="project" value="TreeGrafter"/>
</dbReference>
<proteinExistence type="inferred from homology"/>
<gene>
    <name evidence="12" type="ORF">H9723_03860</name>
</gene>
<comment type="similarity">
    <text evidence="3 8">Belongs to the aldose epimerase family.</text>
</comment>
<keyword evidence="7 8" id="KW-0119">Carbohydrate metabolism</keyword>
<dbReference type="GO" id="GO:0030246">
    <property type="term" value="F:carbohydrate binding"/>
    <property type="evidence" value="ECO:0007669"/>
    <property type="project" value="InterPro"/>
</dbReference>
<sequence length="349" mass="38555">MEKLTVKDFGTTEKGQKALLYTMKNDAGTSVSVSDYGAALVSLFVRGKDGNPVDVVLGYDNVTGYEKGGDSIGATVGRNANRIGGASIEINGVTYELDKNDNGNNLHSGYDYYNKRFWDVAENADDHVTFRLHSPDKDQGYPGALDMYVTYTLDEDSMLTIHYEAVPDKDTVINMTNHSYFNLNGHDSGTVLNHSVTLDAESFTPADRESIPTGEIRSVDGTPMDFRSGKTLGKEIDADYEPLRFGGGYDHNWVLKNEGRFDKVAEVTADRSGIRMEVYTDLPGVQMYTANFLNGEPGKEGALYGKRSAVCLETQYFPDAIHHDNFPGPVCRAGEKYDTRTAYRFVPCE</sequence>
<evidence type="ECO:0000256" key="9">
    <source>
        <dbReference type="PIRSR" id="PIRSR005096-1"/>
    </source>
</evidence>
<organism evidence="12 13">
    <name type="scientific">Candidatus Mediterraneibacter stercoravium</name>
    <dbReference type="NCBI Taxonomy" id="2838685"/>
    <lineage>
        <taxon>Bacteria</taxon>
        <taxon>Bacillati</taxon>
        <taxon>Bacillota</taxon>
        <taxon>Clostridia</taxon>
        <taxon>Lachnospirales</taxon>
        <taxon>Lachnospiraceae</taxon>
        <taxon>Mediterraneibacter</taxon>
    </lineage>
</organism>
<evidence type="ECO:0000256" key="6">
    <source>
        <dbReference type="ARBA" id="ARBA00023235"/>
    </source>
</evidence>
<dbReference type="AlphaFoldDB" id="A0A9D2K258"/>
<evidence type="ECO:0000256" key="7">
    <source>
        <dbReference type="ARBA" id="ARBA00023277"/>
    </source>
</evidence>
<reference evidence="12" key="2">
    <citation type="submission" date="2021-04" db="EMBL/GenBank/DDBJ databases">
        <authorList>
            <person name="Gilroy R."/>
        </authorList>
    </citation>
    <scope>NUCLEOTIDE SEQUENCE</scope>
    <source>
        <strain evidence="12">CHK196-3914</strain>
    </source>
</reference>
<comment type="catalytic activity">
    <reaction evidence="1 8">
        <text>alpha-D-glucose = beta-D-glucose</text>
        <dbReference type="Rhea" id="RHEA:10264"/>
        <dbReference type="ChEBI" id="CHEBI:15903"/>
        <dbReference type="ChEBI" id="CHEBI:17925"/>
        <dbReference type="EC" id="5.1.3.3"/>
    </reaction>
</comment>
<dbReference type="InterPro" id="IPR047215">
    <property type="entry name" value="Galactose_mutarotase-like"/>
</dbReference>
<feature type="binding site" evidence="11">
    <location>
        <begin position="178"/>
        <end position="180"/>
    </location>
    <ligand>
        <name>beta-D-galactose</name>
        <dbReference type="ChEBI" id="CHEBI:27667"/>
    </ligand>
</feature>
<dbReference type="InterPro" id="IPR015443">
    <property type="entry name" value="Aldose_1-epimerase"/>
</dbReference>
<dbReference type="EC" id="5.1.3.3" evidence="4 8"/>
<dbReference type="GO" id="GO:0004034">
    <property type="term" value="F:aldose 1-epimerase activity"/>
    <property type="evidence" value="ECO:0007669"/>
    <property type="project" value="UniProtKB-EC"/>
</dbReference>
<feature type="active site" description="Proton donor" evidence="9">
    <location>
        <position position="178"/>
    </location>
</feature>
<feature type="active site" description="Proton acceptor" evidence="9">
    <location>
        <position position="313"/>
    </location>
</feature>
<dbReference type="SUPFAM" id="SSF74650">
    <property type="entry name" value="Galactose mutarotase-like"/>
    <property type="match status" value="1"/>
</dbReference>
<dbReference type="CDD" id="cd09019">
    <property type="entry name" value="galactose_mutarotase_like"/>
    <property type="match status" value="1"/>
</dbReference>
<dbReference type="InterPro" id="IPR018052">
    <property type="entry name" value="Ald1_epimerase_CS"/>
</dbReference>
<evidence type="ECO:0000256" key="3">
    <source>
        <dbReference type="ARBA" id="ARBA00006206"/>
    </source>
</evidence>
<dbReference type="EMBL" id="DXAY01000092">
    <property type="protein sequence ID" value="HIZ74364.1"/>
    <property type="molecule type" value="Genomic_DNA"/>
</dbReference>
<evidence type="ECO:0000256" key="8">
    <source>
        <dbReference type="PIRNR" id="PIRNR005096"/>
    </source>
</evidence>
<dbReference type="PANTHER" id="PTHR10091">
    <property type="entry name" value="ALDOSE-1-EPIMERASE"/>
    <property type="match status" value="1"/>
</dbReference>
<dbReference type="PROSITE" id="PS00545">
    <property type="entry name" value="ALDOSE_1_EPIMERASE"/>
    <property type="match status" value="1"/>
</dbReference>
<dbReference type="PIRSF" id="PIRSF005096">
    <property type="entry name" value="GALM"/>
    <property type="match status" value="1"/>
</dbReference>
<dbReference type="Gene3D" id="2.70.98.10">
    <property type="match status" value="1"/>
</dbReference>
<feature type="binding site" evidence="11">
    <location>
        <begin position="81"/>
        <end position="82"/>
    </location>
    <ligand>
        <name>beta-D-galactose</name>
        <dbReference type="ChEBI" id="CHEBI:27667"/>
    </ligand>
</feature>
<keyword evidence="6 8" id="KW-0413">Isomerase</keyword>
<name>A0A9D2K258_9FIRM</name>
<protein>
    <recommendedName>
        <fullName evidence="5 8">Aldose 1-epimerase</fullName>
        <ecNumber evidence="4 8">5.1.3.3</ecNumber>
    </recommendedName>
</protein>
<evidence type="ECO:0000256" key="11">
    <source>
        <dbReference type="PIRSR" id="PIRSR005096-3"/>
    </source>
</evidence>
<evidence type="ECO:0000256" key="2">
    <source>
        <dbReference type="ARBA" id="ARBA00005028"/>
    </source>
</evidence>
<dbReference type="Pfam" id="PF01263">
    <property type="entry name" value="Aldose_epim"/>
    <property type="match status" value="1"/>
</dbReference>
<evidence type="ECO:0000256" key="10">
    <source>
        <dbReference type="PIRSR" id="PIRSR005096-2"/>
    </source>
</evidence>
<evidence type="ECO:0000313" key="12">
    <source>
        <dbReference type="EMBL" id="HIZ74364.1"/>
    </source>
</evidence>
<feature type="binding site" evidence="10">
    <location>
        <position position="250"/>
    </location>
    <ligand>
        <name>beta-D-galactose</name>
        <dbReference type="ChEBI" id="CHEBI:27667"/>
    </ligand>
</feature>